<keyword evidence="3" id="KW-1185">Reference proteome</keyword>
<dbReference type="Proteomes" id="UP001172684">
    <property type="component" value="Unassembled WGS sequence"/>
</dbReference>
<evidence type="ECO:0000313" key="2">
    <source>
        <dbReference type="EMBL" id="KAJ9657694.1"/>
    </source>
</evidence>
<feature type="compositionally biased region" description="Basic and acidic residues" evidence="1">
    <location>
        <begin position="905"/>
        <end position="919"/>
    </location>
</feature>
<protein>
    <submittedName>
        <fullName evidence="2">Uncharacterized protein</fullName>
    </submittedName>
</protein>
<feature type="compositionally biased region" description="Polar residues" evidence="1">
    <location>
        <begin position="142"/>
        <end position="154"/>
    </location>
</feature>
<evidence type="ECO:0000313" key="3">
    <source>
        <dbReference type="Proteomes" id="UP001172684"/>
    </source>
</evidence>
<feature type="compositionally biased region" description="Polar residues" evidence="1">
    <location>
        <begin position="56"/>
        <end position="65"/>
    </location>
</feature>
<feature type="compositionally biased region" description="Polar residues" evidence="1">
    <location>
        <begin position="889"/>
        <end position="903"/>
    </location>
</feature>
<feature type="compositionally biased region" description="Basic and acidic residues" evidence="1">
    <location>
        <begin position="963"/>
        <end position="1000"/>
    </location>
</feature>
<gene>
    <name evidence="2" type="ORF">H2201_008100</name>
</gene>
<proteinExistence type="predicted"/>
<dbReference type="EMBL" id="JAPDRL010000097">
    <property type="protein sequence ID" value="KAJ9657694.1"/>
    <property type="molecule type" value="Genomic_DNA"/>
</dbReference>
<sequence length="1020" mass="112029">MDGQMQSRQRTRSADVLPPPPAPPDDLLRKLKRSMKPPVSFTSWKVRSPKNKLDQRSTPNGQSDLNKAASVPARKDRDAAVEVASQKANLTEPSEGVPQPSSPLASSAIGPAPSTPNLLTDPPRPSLQEEGTSGDCHDLFAQKTSGNTAPAHTDATLLQTEPTTLAAVARRHSNQDAIGLEADVSTVMADLDPPQNLVEKTQNDLDSFPGAMIPSPTHQSIQDNKEGSKLDEPSSKRAISRGKSPLEDFRNSGARSPDQLESQLPLKIGFSPNSTDMFDIESVGPKSPLHTAHQSSQVLQNRGFSDWMKLRTELPDPVPQQANAVYERLVAPFLHSTIKHTAGLRDQLQEKTAYELVMARNSPFSAYVPTIVIRCRNQERQKQIEKALHGKAMASLLQRHPFPTQVVVDPTLGYRLYSLRRKEEELHRNPGFPVELSLSPYTTSICGVRIVVPHDELDGEAIALMTLGGLILANDKPFGLTVAHHMMPMAGGGPSQRTQSVGSGSLRGLSSYEALDDLLDFPLKPGGHVCAAALSVSATYLDAVNVDWALTELEPGLHLPNWIINSDGSHTLVQTIFPQTELDFYTTALDFHTPGRIACKIATASGLIPAFMTAGSAELDLGGSLFKTTRLELPHPLTGENLCVLLFYLSESVDEQEREQLLTTLMRAIDIPSHLVPTPEQLELFLSYFRSTTLWEPRHSLPTPWSQAYEEFPSTRSLVKRYLTREDTERLRKFTPSSAIMMSKLILSMYSLSKANPATILVCTGYLGRVAAIYAEGVLRLPVGPRLPRNMSRLAFNSTDPIDWSPMVYVFPEEPFEICELLHDTPAHSPPKPIANPGIRLNSNLEPGMIREQPAALSGFDTQSTDKKHAFGDKERSEKTDPAAGVSNEAGTVLSSGALNTGPDSRVKEKDEVPSDEVHTPQQFYTDDYAGEEAALERYRDKVKSGNADESVRHILTRLEAREVKREKERMKLEGQTRSKSDATESVREAARVEPDHPVTPKEAAAEPPEAETDNKFTAQ</sequence>
<accession>A0ABQ9NJ51</accession>
<reference evidence="2" key="1">
    <citation type="submission" date="2022-10" db="EMBL/GenBank/DDBJ databases">
        <title>Culturing micro-colonial fungi from biological soil crusts in the Mojave desert and describing Neophaeococcomyces mojavensis, and introducing the new genera and species Taxawa tesnikishii.</title>
        <authorList>
            <person name="Kurbessoian T."/>
            <person name="Stajich J.E."/>
        </authorList>
    </citation>
    <scope>NUCLEOTIDE SEQUENCE</scope>
    <source>
        <strain evidence="2">TK_1</strain>
    </source>
</reference>
<comment type="caution">
    <text evidence="2">The sequence shown here is derived from an EMBL/GenBank/DDBJ whole genome shotgun (WGS) entry which is preliminary data.</text>
</comment>
<feature type="region of interest" description="Disordered" evidence="1">
    <location>
        <begin position="1"/>
        <end position="154"/>
    </location>
</feature>
<name>A0ABQ9NJ51_9PEZI</name>
<feature type="region of interest" description="Disordered" evidence="1">
    <location>
        <begin position="855"/>
        <end position="920"/>
    </location>
</feature>
<feature type="region of interest" description="Disordered" evidence="1">
    <location>
        <begin position="963"/>
        <end position="1020"/>
    </location>
</feature>
<evidence type="ECO:0000256" key="1">
    <source>
        <dbReference type="SAM" id="MobiDB-lite"/>
    </source>
</evidence>
<feature type="compositionally biased region" description="Basic and acidic residues" evidence="1">
    <location>
        <begin position="864"/>
        <end position="881"/>
    </location>
</feature>
<feature type="compositionally biased region" description="Basic and acidic residues" evidence="1">
    <location>
        <begin position="223"/>
        <end position="235"/>
    </location>
</feature>
<feature type="region of interest" description="Disordered" evidence="1">
    <location>
        <begin position="199"/>
        <end position="268"/>
    </location>
</feature>
<organism evidence="2 3">
    <name type="scientific">Coniosporium apollinis</name>
    <dbReference type="NCBI Taxonomy" id="61459"/>
    <lineage>
        <taxon>Eukaryota</taxon>
        <taxon>Fungi</taxon>
        <taxon>Dikarya</taxon>
        <taxon>Ascomycota</taxon>
        <taxon>Pezizomycotina</taxon>
        <taxon>Dothideomycetes</taxon>
        <taxon>Dothideomycetes incertae sedis</taxon>
        <taxon>Coniosporium</taxon>
    </lineage>
</organism>